<accession>A0ABP1RWZ3</accession>
<feature type="region of interest" description="Disordered" evidence="1">
    <location>
        <begin position="186"/>
        <end position="211"/>
    </location>
</feature>
<dbReference type="Gene3D" id="1.20.5.190">
    <property type="match status" value="1"/>
</dbReference>
<reference evidence="2 3" key="1">
    <citation type="submission" date="2024-08" db="EMBL/GenBank/DDBJ databases">
        <authorList>
            <person name="Cucini C."/>
            <person name="Frati F."/>
        </authorList>
    </citation>
    <scope>NUCLEOTIDE SEQUENCE [LARGE SCALE GENOMIC DNA]</scope>
</reference>
<feature type="compositionally biased region" description="Basic and acidic residues" evidence="1">
    <location>
        <begin position="202"/>
        <end position="211"/>
    </location>
</feature>
<feature type="region of interest" description="Disordered" evidence="1">
    <location>
        <begin position="1"/>
        <end position="95"/>
    </location>
</feature>
<dbReference type="PROSITE" id="PS50096">
    <property type="entry name" value="IQ"/>
    <property type="match status" value="2"/>
</dbReference>
<protein>
    <submittedName>
        <fullName evidence="2">Uncharacterized protein</fullName>
    </submittedName>
</protein>
<evidence type="ECO:0000313" key="2">
    <source>
        <dbReference type="EMBL" id="CAL8137884.1"/>
    </source>
</evidence>
<evidence type="ECO:0000313" key="3">
    <source>
        <dbReference type="Proteomes" id="UP001642540"/>
    </source>
</evidence>
<organism evidence="2 3">
    <name type="scientific">Orchesella dallaii</name>
    <dbReference type="NCBI Taxonomy" id="48710"/>
    <lineage>
        <taxon>Eukaryota</taxon>
        <taxon>Metazoa</taxon>
        <taxon>Ecdysozoa</taxon>
        <taxon>Arthropoda</taxon>
        <taxon>Hexapoda</taxon>
        <taxon>Collembola</taxon>
        <taxon>Entomobryomorpha</taxon>
        <taxon>Entomobryoidea</taxon>
        <taxon>Orchesellidae</taxon>
        <taxon>Orchesellinae</taxon>
        <taxon>Orchesella</taxon>
    </lineage>
</organism>
<dbReference type="EMBL" id="CAXLJM020000120">
    <property type="protein sequence ID" value="CAL8137884.1"/>
    <property type="molecule type" value="Genomic_DNA"/>
</dbReference>
<dbReference type="InterPro" id="IPR027417">
    <property type="entry name" value="P-loop_NTPase"/>
</dbReference>
<dbReference type="SMART" id="SM00015">
    <property type="entry name" value="IQ"/>
    <property type="match status" value="2"/>
</dbReference>
<comment type="caution">
    <text evidence="2">The sequence shown here is derived from an EMBL/GenBank/DDBJ whole genome shotgun (WGS) entry which is preliminary data.</text>
</comment>
<name>A0ABP1RWZ3_9HEXA</name>
<dbReference type="Pfam" id="PF00612">
    <property type="entry name" value="IQ"/>
    <property type="match status" value="1"/>
</dbReference>
<keyword evidence="3" id="KW-1185">Reference proteome</keyword>
<sequence length="211" mass="23089">MSSKKKQGPSVPKKASFFSFGRNKAKEAKPNDNAATSDNTKTEAETNATADTALTSALFSTKKKGNAKSSIKEPKKSSKRSHVKGKQPIITVHKPRLDAIASTPIPSLTNQIILKPGNTEQASKSKQELNSSTNVLSDDKRDTAATKIQAAFKGHRERRNYVQKRLKAIKVEALARGFLARKQYAKMKTAEDTSTPATITEQEEKTNEMVS</sequence>
<dbReference type="InterPro" id="IPR000048">
    <property type="entry name" value="IQ_motif_EF-hand-BS"/>
</dbReference>
<proteinExistence type="predicted"/>
<evidence type="ECO:0000256" key="1">
    <source>
        <dbReference type="SAM" id="MobiDB-lite"/>
    </source>
</evidence>
<dbReference type="Proteomes" id="UP001642540">
    <property type="component" value="Unassembled WGS sequence"/>
</dbReference>
<feature type="compositionally biased region" description="Low complexity" evidence="1">
    <location>
        <begin position="45"/>
        <end position="55"/>
    </location>
</feature>
<feature type="compositionally biased region" description="Polar residues" evidence="1">
    <location>
        <begin position="116"/>
        <end position="136"/>
    </location>
</feature>
<dbReference type="SUPFAM" id="SSF52540">
    <property type="entry name" value="P-loop containing nucleoside triphosphate hydrolases"/>
    <property type="match status" value="1"/>
</dbReference>
<feature type="region of interest" description="Disordered" evidence="1">
    <location>
        <begin position="116"/>
        <end position="141"/>
    </location>
</feature>
<gene>
    <name evidence="2" type="ORF">ODALV1_LOCUS27125</name>
</gene>